<dbReference type="OrthoDB" id="4153866at2759"/>
<dbReference type="InterPro" id="IPR017946">
    <property type="entry name" value="PLC-like_Pdiesterase_TIM-brl"/>
</dbReference>
<keyword evidence="4" id="KW-0812">Transmembrane</keyword>
<dbReference type="Proteomes" id="UP000503462">
    <property type="component" value="Chromosome 1"/>
</dbReference>
<feature type="compositionally biased region" description="Basic and acidic residues" evidence="3">
    <location>
        <begin position="18"/>
        <end position="36"/>
    </location>
</feature>
<dbReference type="EMBL" id="CP051139">
    <property type="protein sequence ID" value="QIW94949.1"/>
    <property type="molecule type" value="Genomic_DNA"/>
</dbReference>
<evidence type="ECO:0000313" key="6">
    <source>
        <dbReference type="Proteomes" id="UP000503462"/>
    </source>
</evidence>
<feature type="transmembrane region" description="Helical" evidence="4">
    <location>
        <begin position="120"/>
        <end position="138"/>
    </location>
</feature>
<accession>A0A6H0XKA7</accession>
<feature type="compositionally biased region" description="Polar residues" evidence="3">
    <location>
        <begin position="7"/>
        <end position="16"/>
    </location>
</feature>
<gene>
    <name evidence="5" type="ORF">AMS68_000467</name>
</gene>
<dbReference type="PANTHER" id="PTHR31571">
    <property type="entry name" value="ALTERED INHERITANCE OF MITOCHONDRIA PROTEIN 6"/>
    <property type="match status" value="1"/>
</dbReference>
<dbReference type="InterPro" id="IPR051236">
    <property type="entry name" value="HAT_RTT109-like"/>
</dbReference>
<feature type="region of interest" description="Disordered" evidence="3">
    <location>
        <begin position="1"/>
        <end position="40"/>
    </location>
</feature>
<evidence type="ECO:0000256" key="4">
    <source>
        <dbReference type="SAM" id="Phobius"/>
    </source>
</evidence>
<dbReference type="GO" id="GO:0008081">
    <property type="term" value="F:phosphoric diester hydrolase activity"/>
    <property type="evidence" value="ECO:0007669"/>
    <property type="project" value="InterPro"/>
</dbReference>
<comment type="similarity">
    <text evidence="1">Belongs to the AIM6 family.</text>
</comment>
<keyword evidence="4" id="KW-1133">Transmembrane helix</keyword>
<keyword evidence="4" id="KW-0472">Membrane</keyword>
<dbReference type="SUPFAM" id="SSF51695">
    <property type="entry name" value="PLC-like phosphodiesterases"/>
    <property type="match status" value="1"/>
</dbReference>
<name>A0A6H0XKA7_9PEZI</name>
<keyword evidence="6" id="KW-1185">Reference proteome</keyword>
<sequence>MARSSSEDTVTESILLSDNHDRDSESRASSRPRSDGYTDEDEYYYDYSRTNVRRPSSFNRVLALVGMSGRRRRRDYELHSSSSGEALRGLLARPSGGRRRAVRETRTCRKGFAVGTARRVIIAMPFVILMLFGVLHVVQSLLGSAQLLWDYDEDDLFLPDWGRPGHTGEGLADYPTNATRDVLPIPCHSHNDYWRRVPLFDALHWGCTSVEVDVWMFDDDLFVGYDTQSLTRPRSFRNLYVDPLVELLDKMNAPGLYPNRTFSGVFDADPSQAIVLLVDIRSEAYATYRLLEEQLERLRTRDYLTYHDGQKLVQRAVTIVGTGNTPFDLVRANTKRREIFFDAPLDLFWEVPASPVVATDQTDTRAMKMDYGTAMARAPPNETASQLLNGLTKPTPGKATDSSFTADAFNDANSYYASTDFSKSVGFVWRGRLSPRQMEIIRGQIRGAKKRQLKSRYFNTPAWPVSARNHIWQVLVDEGADMLNVDDLKGAATEDWRRRVHRWWS</sequence>
<protein>
    <recommendedName>
        <fullName evidence="2">Altered inheritance of mitochondria protein 6</fullName>
    </recommendedName>
</protein>
<dbReference type="AlphaFoldDB" id="A0A6H0XKA7"/>
<organism evidence="5 6">
    <name type="scientific">Peltaster fructicola</name>
    <dbReference type="NCBI Taxonomy" id="286661"/>
    <lineage>
        <taxon>Eukaryota</taxon>
        <taxon>Fungi</taxon>
        <taxon>Dikarya</taxon>
        <taxon>Ascomycota</taxon>
        <taxon>Pezizomycotina</taxon>
        <taxon>Dothideomycetes</taxon>
        <taxon>Dothideomycetes incertae sedis</taxon>
        <taxon>Peltaster</taxon>
    </lineage>
</organism>
<evidence type="ECO:0000256" key="2">
    <source>
        <dbReference type="ARBA" id="ARBA00014286"/>
    </source>
</evidence>
<proteinExistence type="inferred from homology"/>
<evidence type="ECO:0000313" key="5">
    <source>
        <dbReference type="EMBL" id="QIW94949.1"/>
    </source>
</evidence>
<reference evidence="5 6" key="1">
    <citation type="journal article" date="2016" name="Sci. Rep.">
        <title>Peltaster fructicola genome reveals evolution from an invasive phytopathogen to an ectophytic parasite.</title>
        <authorList>
            <person name="Xu C."/>
            <person name="Chen H."/>
            <person name="Gleason M.L."/>
            <person name="Xu J.R."/>
            <person name="Liu H."/>
            <person name="Zhang R."/>
            <person name="Sun G."/>
        </authorList>
    </citation>
    <scope>NUCLEOTIDE SEQUENCE [LARGE SCALE GENOMIC DNA]</scope>
    <source>
        <strain evidence="5 6">LNHT1506</strain>
    </source>
</reference>
<dbReference type="PANTHER" id="PTHR31571:SF1">
    <property type="entry name" value="ALTERED INHERITANCE OF MITOCHONDRIA PROTEIN 6"/>
    <property type="match status" value="1"/>
</dbReference>
<dbReference type="GO" id="GO:0006629">
    <property type="term" value="P:lipid metabolic process"/>
    <property type="evidence" value="ECO:0007669"/>
    <property type="project" value="InterPro"/>
</dbReference>
<evidence type="ECO:0000256" key="3">
    <source>
        <dbReference type="SAM" id="MobiDB-lite"/>
    </source>
</evidence>
<evidence type="ECO:0000256" key="1">
    <source>
        <dbReference type="ARBA" id="ARBA00008858"/>
    </source>
</evidence>